<keyword evidence="3 6" id="KW-0238">DNA-binding</keyword>
<comment type="domain">
    <text evidence="6">Has three domains with a flexible linker between the domains II and III and assumes an 'L' shape. Domain III is highly mobile and contacts RuvB.</text>
</comment>
<evidence type="ECO:0000313" key="9">
    <source>
        <dbReference type="Proteomes" id="UP000249396"/>
    </source>
</evidence>
<dbReference type="AlphaFoldDB" id="A0A2W4RE22"/>
<accession>A0A2W4RE22</accession>
<dbReference type="GO" id="GO:0048476">
    <property type="term" value="C:Holliday junction resolvase complex"/>
    <property type="evidence" value="ECO:0007669"/>
    <property type="project" value="UniProtKB-UniRule"/>
</dbReference>
<evidence type="ECO:0000256" key="4">
    <source>
        <dbReference type="ARBA" id="ARBA00023172"/>
    </source>
</evidence>
<dbReference type="InterPro" id="IPR000085">
    <property type="entry name" value="RuvA"/>
</dbReference>
<proteinExistence type="inferred from homology"/>
<dbReference type="Gene3D" id="2.40.50.140">
    <property type="entry name" value="Nucleic acid-binding proteins"/>
    <property type="match status" value="1"/>
</dbReference>
<keyword evidence="1 6" id="KW-0963">Cytoplasm</keyword>
<gene>
    <name evidence="6" type="primary">ruvA</name>
    <name evidence="8" type="ORF">DM484_10510</name>
</gene>
<organism evidence="8 9">
    <name type="scientific">Candidatus Methylumidiphilus alinenensis</name>
    <dbReference type="NCBI Taxonomy" id="2202197"/>
    <lineage>
        <taxon>Bacteria</taxon>
        <taxon>Pseudomonadati</taxon>
        <taxon>Pseudomonadota</taxon>
        <taxon>Gammaproteobacteria</taxon>
        <taxon>Methylococcales</taxon>
        <taxon>Candidatus Methylumidiphilus</taxon>
    </lineage>
</organism>
<dbReference type="Pfam" id="PF01330">
    <property type="entry name" value="RuvA_N"/>
    <property type="match status" value="1"/>
</dbReference>
<dbReference type="EMBL" id="QJPH01000288">
    <property type="protein sequence ID" value="PZN80099.1"/>
    <property type="molecule type" value="Genomic_DNA"/>
</dbReference>
<evidence type="ECO:0000256" key="3">
    <source>
        <dbReference type="ARBA" id="ARBA00023125"/>
    </source>
</evidence>
<dbReference type="CDD" id="cd14332">
    <property type="entry name" value="UBA_RuvA_C"/>
    <property type="match status" value="1"/>
</dbReference>
<evidence type="ECO:0000256" key="1">
    <source>
        <dbReference type="ARBA" id="ARBA00022490"/>
    </source>
</evidence>
<feature type="domain" description="Helix-hairpin-helix DNA-binding motif class 1" evidence="7">
    <location>
        <begin position="73"/>
        <end position="92"/>
    </location>
</feature>
<comment type="caution">
    <text evidence="6">Lacks conserved residue(s) required for the propagation of feature annotation.</text>
</comment>
<dbReference type="GO" id="GO:0005737">
    <property type="term" value="C:cytoplasm"/>
    <property type="evidence" value="ECO:0007669"/>
    <property type="project" value="UniProtKB-SubCell"/>
</dbReference>
<name>A0A2W4RE22_9GAMM</name>
<keyword evidence="5 6" id="KW-0234">DNA repair</keyword>
<dbReference type="Gene3D" id="1.10.150.20">
    <property type="entry name" value="5' to 3' exonuclease, C-terminal subdomain"/>
    <property type="match status" value="1"/>
</dbReference>
<comment type="similarity">
    <text evidence="6">Belongs to the RuvA family.</text>
</comment>
<dbReference type="InterPro" id="IPR010994">
    <property type="entry name" value="RuvA_2-like"/>
</dbReference>
<comment type="function">
    <text evidence="6">The RuvA-RuvB-RuvC complex processes Holliday junction (HJ) DNA during genetic recombination and DNA repair, while the RuvA-RuvB complex plays an important role in the rescue of blocked DNA replication forks via replication fork reversal (RFR). RuvA specifically binds to HJ cruciform DNA, conferring on it an open structure. The RuvB hexamer acts as an ATP-dependent pump, pulling dsDNA into and through the RuvAB complex. HJ branch migration allows RuvC to scan DNA until it finds its consensus sequence, where it cleaves and resolves the cruciform DNA.</text>
</comment>
<dbReference type="Proteomes" id="UP000249396">
    <property type="component" value="Unassembled WGS sequence"/>
</dbReference>
<dbReference type="InterPro" id="IPR036267">
    <property type="entry name" value="RuvA_C_sf"/>
</dbReference>
<dbReference type="SUPFAM" id="SSF46929">
    <property type="entry name" value="DNA helicase RuvA subunit, C-terminal domain"/>
    <property type="match status" value="1"/>
</dbReference>
<comment type="caution">
    <text evidence="8">The sequence shown here is derived from an EMBL/GenBank/DDBJ whole genome shotgun (WGS) entry which is preliminary data.</text>
</comment>
<dbReference type="GO" id="GO:0005524">
    <property type="term" value="F:ATP binding"/>
    <property type="evidence" value="ECO:0007669"/>
    <property type="project" value="InterPro"/>
</dbReference>
<dbReference type="SUPFAM" id="SSF47781">
    <property type="entry name" value="RuvA domain 2-like"/>
    <property type="match status" value="1"/>
</dbReference>
<reference evidence="8 9" key="1">
    <citation type="journal article" date="2018" name="Aquat. Microb. Ecol.">
        <title>Gammaproteobacterial methanotrophs dominate.</title>
        <authorList>
            <person name="Rissanen A.J."/>
            <person name="Saarenheimo J."/>
            <person name="Tiirola M."/>
            <person name="Peura S."/>
            <person name="Aalto S.L."/>
            <person name="Karvinen A."/>
            <person name="Nykanen H."/>
        </authorList>
    </citation>
    <scope>NUCLEOTIDE SEQUENCE [LARGE SCALE GENOMIC DNA]</scope>
    <source>
        <strain evidence="8">AMbin10</strain>
    </source>
</reference>
<dbReference type="GO" id="GO:0006310">
    <property type="term" value="P:DNA recombination"/>
    <property type="evidence" value="ECO:0007669"/>
    <property type="project" value="UniProtKB-UniRule"/>
</dbReference>
<evidence type="ECO:0000259" key="7">
    <source>
        <dbReference type="SMART" id="SM00278"/>
    </source>
</evidence>
<comment type="subcellular location">
    <subcellularLocation>
        <location evidence="6">Cytoplasm</location>
    </subcellularLocation>
</comment>
<feature type="region of interest" description="Domain III" evidence="6">
    <location>
        <begin position="151"/>
        <end position="201"/>
    </location>
</feature>
<evidence type="ECO:0000313" key="8">
    <source>
        <dbReference type="EMBL" id="PZN80099.1"/>
    </source>
</evidence>
<dbReference type="InterPro" id="IPR013849">
    <property type="entry name" value="DNA_helicase_Holl-junc_RuvA_I"/>
</dbReference>
<dbReference type="InterPro" id="IPR012340">
    <property type="entry name" value="NA-bd_OB-fold"/>
</dbReference>
<dbReference type="Pfam" id="PF07499">
    <property type="entry name" value="RuvA_C"/>
    <property type="match status" value="1"/>
</dbReference>
<dbReference type="GO" id="GO:0009379">
    <property type="term" value="C:Holliday junction helicase complex"/>
    <property type="evidence" value="ECO:0007669"/>
    <property type="project" value="InterPro"/>
</dbReference>
<dbReference type="GO" id="GO:0006281">
    <property type="term" value="P:DNA repair"/>
    <property type="evidence" value="ECO:0007669"/>
    <property type="project" value="UniProtKB-UniRule"/>
</dbReference>
<dbReference type="SMART" id="SM00278">
    <property type="entry name" value="HhH1"/>
    <property type="match status" value="2"/>
</dbReference>
<keyword evidence="4 6" id="KW-0233">DNA recombination</keyword>
<dbReference type="HAMAP" id="MF_00031">
    <property type="entry name" value="DNA_HJ_migration_RuvA"/>
    <property type="match status" value="1"/>
</dbReference>
<comment type="subunit">
    <text evidence="6">Homotetramer. Forms an RuvA(8)-RuvB(12)-Holliday junction (HJ) complex. HJ DNA is sandwiched between 2 RuvA tetramers; dsDNA enters through RuvA and exits via RuvB. An RuvB hexamer assembles on each DNA strand where it exits the tetramer. Each RuvB hexamer is contacted by two RuvA subunits (via domain III) on 2 adjacent RuvB subunits; this complex drives branch migration. In the full resolvosome a probable DNA-RuvA(4)-RuvB(12)-RuvC(2) complex forms which resolves the HJ.</text>
</comment>
<dbReference type="SUPFAM" id="SSF50249">
    <property type="entry name" value="Nucleic acid-binding proteins"/>
    <property type="match status" value="1"/>
</dbReference>
<feature type="region of interest" description="Domain I" evidence="6">
    <location>
        <begin position="1"/>
        <end position="64"/>
    </location>
</feature>
<evidence type="ECO:0000256" key="2">
    <source>
        <dbReference type="ARBA" id="ARBA00022763"/>
    </source>
</evidence>
<dbReference type="GO" id="GO:0009378">
    <property type="term" value="F:four-way junction helicase activity"/>
    <property type="evidence" value="ECO:0007669"/>
    <property type="project" value="InterPro"/>
</dbReference>
<dbReference type="InterPro" id="IPR011114">
    <property type="entry name" value="RuvA_C"/>
</dbReference>
<evidence type="ECO:0000256" key="5">
    <source>
        <dbReference type="ARBA" id="ARBA00023204"/>
    </source>
</evidence>
<dbReference type="InterPro" id="IPR003583">
    <property type="entry name" value="Hlx-hairpin-Hlx_DNA-bd_motif"/>
</dbReference>
<dbReference type="GO" id="GO:0000400">
    <property type="term" value="F:four-way junction DNA binding"/>
    <property type="evidence" value="ECO:0007669"/>
    <property type="project" value="UniProtKB-UniRule"/>
</dbReference>
<dbReference type="NCBIfam" id="TIGR00084">
    <property type="entry name" value="ruvA"/>
    <property type="match status" value="1"/>
</dbReference>
<protein>
    <recommendedName>
        <fullName evidence="6">Holliday junction branch migration complex subunit RuvA</fullName>
    </recommendedName>
</protein>
<dbReference type="Gene3D" id="1.10.8.10">
    <property type="entry name" value="DNA helicase RuvA subunit, C-terminal domain"/>
    <property type="match status" value="1"/>
</dbReference>
<dbReference type="Pfam" id="PF14520">
    <property type="entry name" value="HHH_5"/>
    <property type="match status" value="1"/>
</dbReference>
<sequence length="201" mass="21385">MIGFLRGVLVVKKAPSLLLDVHGVGYEIDAPMSTFFKLPKEGEEVFLHTHLAVREDAHTLYGFISEPERALFRSLIKVSGVGAKLALGILSGLSVEEFQRCIHSGNTAMLIKLPGVGKKTAERLVIEMRDRLPESDGTTVAVGLGGVTLAREASPVADAVSALVALGFKPQDANAMVRSIPAEGKTSEDLIKLALQGAGRK</sequence>
<evidence type="ECO:0000256" key="6">
    <source>
        <dbReference type="HAMAP-Rule" id="MF_00031"/>
    </source>
</evidence>
<keyword evidence="2 6" id="KW-0227">DNA damage</keyword>
<feature type="domain" description="Helix-hairpin-helix DNA-binding motif class 1" evidence="7">
    <location>
        <begin position="108"/>
        <end position="127"/>
    </location>
</feature>